<accession>A0A8J2L8Z6</accession>
<feature type="non-terminal residue" evidence="4">
    <location>
        <position position="1"/>
    </location>
</feature>
<proteinExistence type="predicted"/>
<keyword evidence="2" id="KW-0326">Glycosidase</keyword>
<keyword evidence="1" id="KW-0378">Hydrolase</keyword>
<dbReference type="InterPro" id="IPR048913">
    <property type="entry name" value="BetaGal_gal-bd"/>
</dbReference>
<dbReference type="EMBL" id="CAJVCH010556636">
    <property type="protein sequence ID" value="CAG7830582.1"/>
    <property type="molecule type" value="Genomic_DNA"/>
</dbReference>
<reference evidence="4" key="1">
    <citation type="submission" date="2021-06" db="EMBL/GenBank/DDBJ databases">
        <authorList>
            <person name="Hodson N. C."/>
            <person name="Mongue J. A."/>
            <person name="Jaron S. K."/>
        </authorList>
    </citation>
    <scope>NUCLEOTIDE SEQUENCE</scope>
</reference>
<feature type="domain" description="Beta-galactosidase galactose-binding" evidence="3">
    <location>
        <begin position="85"/>
        <end position="127"/>
    </location>
</feature>
<evidence type="ECO:0000256" key="2">
    <source>
        <dbReference type="ARBA" id="ARBA00023295"/>
    </source>
</evidence>
<comment type="caution">
    <text evidence="4">The sequence shown here is derived from an EMBL/GenBank/DDBJ whole genome shotgun (WGS) entry which is preliminary data.</text>
</comment>
<organism evidence="4 5">
    <name type="scientific">Allacma fusca</name>
    <dbReference type="NCBI Taxonomy" id="39272"/>
    <lineage>
        <taxon>Eukaryota</taxon>
        <taxon>Metazoa</taxon>
        <taxon>Ecdysozoa</taxon>
        <taxon>Arthropoda</taxon>
        <taxon>Hexapoda</taxon>
        <taxon>Collembola</taxon>
        <taxon>Symphypleona</taxon>
        <taxon>Sminthuridae</taxon>
        <taxon>Allacma</taxon>
    </lineage>
</organism>
<dbReference type="GO" id="GO:0016798">
    <property type="term" value="F:hydrolase activity, acting on glycosyl bonds"/>
    <property type="evidence" value="ECO:0007669"/>
    <property type="project" value="UniProtKB-KW"/>
</dbReference>
<dbReference type="OrthoDB" id="1657402at2759"/>
<evidence type="ECO:0000313" key="4">
    <source>
        <dbReference type="EMBL" id="CAG7830582.1"/>
    </source>
</evidence>
<protein>
    <recommendedName>
        <fullName evidence="3">Beta-galactosidase galactose-binding domain-containing protein</fullName>
    </recommendedName>
</protein>
<dbReference type="AlphaFoldDB" id="A0A8J2L8Z6"/>
<evidence type="ECO:0000256" key="1">
    <source>
        <dbReference type="ARBA" id="ARBA00022801"/>
    </source>
</evidence>
<evidence type="ECO:0000259" key="3">
    <source>
        <dbReference type="Pfam" id="PF21467"/>
    </source>
</evidence>
<dbReference type="Proteomes" id="UP000708208">
    <property type="component" value="Unassembled WGS sequence"/>
</dbReference>
<gene>
    <name evidence="4" type="ORF">AFUS01_LOCUS40379</name>
</gene>
<evidence type="ECO:0000313" key="5">
    <source>
        <dbReference type="Proteomes" id="UP000708208"/>
    </source>
</evidence>
<dbReference type="Pfam" id="PF21467">
    <property type="entry name" value="BetaGal_gal-bd"/>
    <property type="match status" value="1"/>
</dbReference>
<sequence>GIGAEVRLGKHILDTWKHYKLGGLNGVSLLKLSNILNYGPILLPSDNEIHSFEDESSDEIDFHTEAIDFIILDNESVKIRKAAMLYSGTFTLNATDSTLPDTFLNPEGWSKGHIWINGFHLGRYWPAVG</sequence>
<feature type="non-terminal residue" evidence="4">
    <location>
        <position position="129"/>
    </location>
</feature>
<keyword evidence="5" id="KW-1185">Reference proteome</keyword>
<name>A0A8J2L8Z6_9HEXA</name>